<name>A0A0A9HTR0_ARUDO</name>
<reference evidence="1" key="1">
    <citation type="submission" date="2014-09" db="EMBL/GenBank/DDBJ databases">
        <authorList>
            <person name="Magalhaes I.L.F."/>
            <person name="Oliveira U."/>
            <person name="Santos F.R."/>
            <person name="Vidigal T.H.D.A."/>
            <person name="Brescovit A.D."/>
            <person name="Santos A.J."/>
        </authorList>
    </citation>
    <scope>NUCLEOTIDE SEQUENCE</scope>
    <source>
        <tissue evidence="1">Shoot tissue taken approximately 20 cm above the soil surface</tissue>
    </source>
</reference>
<accession>A0A0A9HTR0</accession>
<dbReference type="EMBL" id="GBRH01161588">
    <property type="protein sequence ID" value="JAE36308.1"/>
    <property type="molecule type" value="Transcribed_RNA"/>
</dbReference>
<reference evidence="1" key="2">
    <citation type="journal article" date="2015" name="Data Brief">
        <title>Shoot transcriptome of the giant reed, Arundo donax.</title>
        <authorList>
            <person name="Barrero R.A."/>
            <person name="Guerrero F.D."/>
            <person name="Moolhuijzen P."/>
            <person name="Goolsby J.A."/>
            <person name="Tidwell J."/>
            <person name="Bellgard S.E."/>
            <person name="Bellgard M.I."/>
        </authorList>
    </citation>
    <scope>NUCLEOTIDE SEQUENCE</scope>
    <source>
        <tissue evidence="1">Shoot tissue taken approximately 20 cm above the soil surface</tissue>
    </source>
</reference>
<proteinExistence type="predicted"/>
<sequence>MPRISNQHLKIPKNETLVFSVWHEFHFASFFFFCNSTLCIRISSQFI</sequence>
<organism evidence="1">
    <name type="scientific">Arundo donax</name>
    <name type="common">Giant reed</name>
    <name type="synonym">Donax arundinaceus</name>
    <dbReference type="NCBI Taxonomy" id="35708"/>
    <lineage>
        <taxon>Eukaryota</taxon>
        <taxon>Viridiplantae</taxon>
        <taxon>Streptophyta</taxon>
        <taxon>Embryophyta</taxon>
        <taxon>Tracheophyta</taxon>
        <taxon>Spermatophyta</taxon>
        <taxon>Magnoliopsida</taxon>
        <taxon>Liliopsida</taxon>
        <taxon>Poales</taxon>
        <taxon>Poaceae</taxon>
        <taxon>PACMAD clade</taxon>
        <taxon>Arundinoideae</taxon>
        <taxon>Arundineae</taxon>
        <taxon>Arundo</taxon>
    </lineage>
</organism>
<evidence type="ECO:0000313" key="1">
    <source>
        <dbReference type="EMBL" id="JAE36308.1"/>
    </source>
</evidence>
<protein>
    <submittedName>
        <fullName evidence="1">Uncharacterized protein</fullName>
    </submittedName>
</protein>
<dbReference type="AlphaFoldDB" id="A0A0A9HTR0"/>